<dbReference type="EMBL" id="JGZT01000007">
    <property type="protein sequence ID" value="KFJ02153.1"/>
    <property type="molecule type" value="Genomic_DNA"/>
</dbReference>
<proteinExistence type="predicted"/>
<reference evidence="2 3" key="1">
    <citation type="submission" date="2014-03" db="EMBL/GenBank/DDBJ databases">
        <title>Genomics of Bifidobacteria.</title>
        <authorList>
            <person name="Ventura M."/>
            <person name="Milani C."/>
            <person name="Lugli G.A."/>
        </authorList>
    </citation>
    <scope>NUCLEOTIDE SEQUENCE [LARGE SCALE GENOMIC DNA]</scope>
    <source>
        <strain evidence="2 3">LMG 21395</strain>
    </source>
</reference>
<name>A0A087E302_9BIFI</name>
<feature type="region of interest" description="Disordered" evidence="1">
    <location>
        <begin position="1"/>
        <end position="115"/>
    </location>
</feature>
<comment type="caution">
    <text evidence="2">The sequence shown here is derived from an EMBL/GenBank/DDBJ whole genome shotgun (WGS) entry which is preliminary data.</text>
</comment>
<gene>
    <name evidence="2" type="ORF">THER5_1917</name>
</gene>
<accession>A0A087E302</accession>
<evidence type="ECO:0000313" key="2">
    <source>
        <dbReference type="EMBL" id="KFJ02153.1"/>
    </source>
</evidence>
<dbReference type="AlphaFoldDB" id="A0A087E302"/>
<sequence length="115" mass="12348">MILVAAGWAPGTESENETRKPTQPTPTPAVIHPTTTSTPQNRRIPRISPTPRRPAARAPATQPPEPADRTGNHTMKSEPVHNCTRCHSTANQGDTVKPRNPNNPLTPSQSITPGP</sequence>
<evidence type="ECO:0000313" key="3">
    <source>
        <dbReference type="Proteomes" id="UP000029003"/>
    </source>
</evidence>
<feature type="compositionally biased region" description="Basic and acidic residues" evidence="1">
    <location>
        <begin position="66"/>
        <end position="79"/>
    </location>
</feature>
<organism evidence="2 3">
    <name type="scientific">Bifidobacterium thermacidophilum subsp. thermacidophilum</name>
    <dbReference type="NCBI Taxonomy" id="79262"/>
    <lineage>
        <taxon>Bacteria</taxon>
        <taxon>Bacillati</taxon>
        <taxon>Actinomycetota</taxon>
        <taxon>Actinomycetes</taxon>
        <taxon>Bifidobacteriales</taxon>
        <taxon>Bifidobacteriaceae</taxon>
        <taxon>Bifidobacterium</taxon>
    </lineage>
</organism>
<protein>
    <submittedName>
        <fullName evidence="2">Uncharacterized protein</fullName>
    </submittedName>
</protein>
<dbReference type="Proteomes" id="UP000029003">
    <property type="component" value="Unassembled WGS sequence"/>
</dbReference>
<evidence type="ECO:0000256" key="1">
    <source>
        <dbReference type="SAM" id="MobiDB-lite"/>
    </source>
</evidence>
<feature type="compositionally biased region" description="Polar residues" evidence="1">
    <location>
        <begin position="85"/>
        <end position="115"/>
    </location>
</feature>